<keyword evidence="3" id="KW-1185">Reference proteome</keyword>
<protein>
    <submittedName>
        <fullName evidence="2">Uncharacterized protein</fullName>
    </submittedName>
</protein>
<name>A0AAD9VC88_ACRCE</name>
<feature type="compositionally biased region" description="Basic and acidic residues" evidence="1">
    <location>
        <begin position="87"/>
        <end position="102"/>
    </location>
</feature>
<feature type="compositionally biased region" description="Basic and acidic residues" evidence="1">
    <location>
        <begin position="65"/>
        <end position="80"/>
    </location>
</feature>
<dbReference type="AlphaFoldDB" id="A0AAD9VC88"/>
<gene>
    <name evidence="2" type="ORF">P5673_006588</name>
</gene>
<feature type="region of interest" description="Disordered" evidence="1">
    <location>
        <begin position="65"/>
        <end position="104"/>
    </location>
</feature>
<sequence length="219" mass="25080">GWLKRTCSVWSQIATDLNTHPWFTVSQRAVRDRYGILEKKAKKRKQKWEGADQEFQLDNQSTVKKLEKDKETAEEKRRISLETLGASEKRKSDPDESAEEKRCKKLRGGSDTVQFLKEHSEMEFTFKREELEAKKSEQSLLTEQQKQRTADDFQVAATTTTTEPTTTTTTTADAATTATDANYVYGIPEAGSTAYGHLISEKLMHNINRVHCYFAYNLQ</sequence>
<organism evidence="2 3">
    <name type="scientific">Acropora cervicornis</name>
    <name type="common">Staghorn coral</name>
    <dbReference type="NCBI Taxonomy" id="6130"/>
    <lineage>
        <taxon>Eukaryota</taxon>
        <taxon>Metazoa</taxon>
        <taxon>Cnidaria</taxon>
        <taxon>Anthozoa</taxon>
        <taxon>Hexacorallia</taxon>
        <taxon>Scleractinia</taxon>
        <taxon>Astrocoeniina</taxon>
        <taxon>Acroporidae</taxon>
        <taxon>Acropora</taxon>
    </lineage>
</organism>
<evidence type="ECO:0000256" key="1">
    <source>
        <dbReference type="SAM" id="MobiDB-lite"/>
    </source>
</evidence>
<feature type="non-terminal residue" evidence="2">
    <location>
        <position position="219"/>
    </location>
</feature>
<reference evidence="2" key="1">
    <citation type="journal article" date="2023" name="G3 (Bethesda)">
        <title>Whole genome assembly and annotation of the endangered Caribbean coral Acropora cervicornis.</title>
        <authorList>
            <person name="Selwyn J.D."/>
            <person name="Vollmer S.V."/>
        </authorList>
    </citation>
    <scope>NUCLEOTIDE SEQUENCE</scope>
    <source>
        <strain evidence="2">K2</strain>
    </source>
</reference>
<dbReference type="EMBL" id="JARQWQ010000011">
    <property type="protein sequence ID" value="KAK2568640.1"/>
    <property type="molecule type" value="Genomic_DNA"/>
</dbReference>
<proteinExistence type="predicted"/>
<evidence type="ECO:0000313" key="2">
    <source>
        <dbReference type="EMBL" id="KAK2568640.1"/>
    </source>
</evidence>
<reference evidence="2" key="2">
    <citation type="journal article" date="2023" name="Science">
        <title>Genomic signatures of disease resistance in endangered staghorn corals.</title>
        <authorList>
            <person name="Vollmer S.V."/>
            <person name="Selwyn J.D."/>
            <person name="Despard B.A."/>
            <person name="Roesel C.L."/>
        </authorList>
    </citation>
    <scope>NUCLEOTIDE SEQUENCE</scope>
    <source>
        <strain evidence="2">K2</strain>
    </source>
</reference>
<dbReference type="Proteomes" id="UP001249851">
    <property type="component" value="Unassembled WGS sequence"/>
</dbReference>
<accession>A0AAD9VC88</accession>
<evidence type="ECO:0000313" key="3">
    <source>
        <dbReference type="Proteomes" id="UP001249851"/>
    </source>
</evidence>
<comment type="caution">
    <text evidence="2">The sequence shown here is derived from an EMBL/GenBank/DDBJ whole genome shotgun (WGS) entry which is preliminary data.</text>
</comment>